<dbReference type="AlphaFoldDB" id="A0A0K2TT10"/>
<proteinExistence type="predicted"/>
<feature type="transmembrane region" description="Helical" evidence="1">
    <location>
        <begin position="31"/>
        <end position="50"/>
    </location>
</feature>
<accession>A0A0K2TT10</accession>
<organism evidence="2">
    <name type="scientific">Lepeophtheirus salmonis</name>
    <name type="common">Salmon louse</name>
    <name type="synonym">Caligus salmonis</name>
    <dbReference type="NCBI Taxonomy" id="72036"/>
    <lineage>
        <taxon>Eukaryota</taxon>
        <taxon>Metazoa</taxon>
        <taxon>Ecdysozoa</taxon>
        <taxon>Arthropoda</taxon>
        <taxon>Crustacea</taxon>
        <taxon>Multicrustacea</taxon>
        <taxon>Hexanauplia</taxon>
        <taxon>Copepoda</taxon>
        <taxon>Siphonostomatoida</taxon>
        <taxon>Caligidae</taxon>
        <taxon>Lepeophtheirus</taxon>
    </lineage>
</organism>
<evidence type="ECO:0000256" key="1">
    <source>
        <dbReference type="SAM" id="Phobius"/>
    </source>
</evidence>
<reference evidence="2" key="1">
    <citation type="submission" date="2014-05" db="EMBL/GenBank/DDBJ databases">
        <authorList>
            <person name="Chronopoulou M."/>
        </authorList>
    </citation>
    <scope>NUCLEOTIDE SEQUENCE</scope>
    <source>
        <tissue evidence="2">Whole organism</tissue>
    </source>
</reference>
<keyword evidence="1" id="KW-0812">Transmembrane</keyword>
<keyword evidence="1" id="KW-1133">Transmembrane helix</keyword>
<sequence>MRHEVPTLTFLINECATINNNGKKTHILRDFILICECLWILFHVTVVAHVA</sequence>
<evidence type="ECO:0000313" key="2">
    <source>
        <dbReference type="EMBL" id="CDW28807.1"/>
    </source>
</evidence>
<dbReference type="EMBL" id="HACA01011446">
    <property type="protein sequence ID" value="CDW28807.1"/>
    <property type="molecule type" value="Transcribed_RNA"/>
</dbReference>
<name>A0A0K2TT10_LEPSM</name>
<keyword evidence="1" id="KW-0472">Membrane</keyword>
<protein>
    <submittedName>
        <fullName evidence="2">Uncharacterized protein</fullName>
    </submittedName>
</protein>